<dbReference type="InterPro" id="IPR036866">
    <property type="entry name" value="RibonucZ/Hydroxyglut_hydro"/>
</dbReference>
<dbReference type="InterPro" id="IPR050114">
    <property type="entry name" value="UPF0173_UPF0282_UlaG_hydrolase"/>
</dbReference>
<sequence length="254" mass="29539">MSNIRYIANAGFLIENMGKKVMIDAIHAKQIDPYYNVDRQTIDKIINGIPPFDNMDLLLFTHYHPDHFDGEATLQTLRNHPNTKLFSSKQTVELLKNLSQYDISLEQQLIYDEVELNTIKDFSVNGIDFSVASLTHDGNDYKNVVNFSYLLKFKNERIYHCGDAKPDLINYENLGLDKLNINYALLDFPYITLPRARKVVRDHIKPQKIVLMHMPNKEKDEYNWLGSIYKVVDRYGDELPELILCEEPGKVVVR</sequence>
<keyword evidence="3" id="KW-1185">Reference proteome</keyword>
<protein>
    <submittedName>
        <fullName evidence="2">L-ascorbate metabolism protein UlaG (Beta-lactamase superfamily)</fullName>
    </submittedName>
</protein>
<accession>A0A366I5Z4</accession>
<dbReference type="InterPro" id="IPR001279">
    <property type="entry name" value="Metallo-B-lactamas"/>
</dbReference>
<dbReference type="Pfam" id="PF12706">
    <property type="entry name" value="Lactamase_B_2"/>
    <property type="match status" value="1"/>
</dbReference>
<dbReference type="SUPFAM" id="SSF56281">
    <property type="entry name" value="Metallo-hydrolase/oxidoreductase"/>
    <property type="match status" value="1"/>
</dbReference>
<dbReference type="OrthoDB" id="9789133at2"/>
<organism evidence="2 3">
    <name type="scientific">Alkalibaculum bacchi</name>
    <dbReference type="NCBI Taxonomy" id="645887"/>
    <lineage>
        <taxon>Bacteria</taxon>
        <taxon>Bacillati</taxon>
        <taxon>Bacillota</taxon>
        <taxon>Clostridia</taxon>
        <taxon>Eubacteriales</taxon>
        <taxon>Eubacteriaceae</taxon>
        <taxon>Alkalibaculum</taxon>
    </lineage>
</organism>
<proteinExistence type="predicted"/>
<dbReference type="Gene3D" id="3.60.15.10">
    <property type="entry name" value="Ribonuclease Z/Hydroxyacylglutathione hydrolase-like"/>
    <property type="match status" value="1"/>
</dbReference>
<evidence type="ECO:0000313" key="3">
    <source>
        <dbReference type="Proteomes" id="UP000253490"/>
    </source>
</evidence>
<dbReference type="SMART" id="SM00849">
    <property type="entry name" value="Lactamase_B"/>
    <property type="match status" value="1"/>
</dbReference>
<dbReference type="Proteomes" id="UP000253490">
    <property type="component" value="Unassembled WGS sequence"/>
</dbReference>
<gene>
    <name evidence="2" type="ORF">DES36_1112</name>
</gene>
<dbReference type="PANTHER" id="PTHR43546">
    <property type="entry name" value="UPF0173 METAL-DEPENDENT HYDROLASE MJ1163-RELATED"/>
    <property type="match status" value="1"/>
</dbReference>
<dbReference type="RefSeq" id="WP_113920895.1">
    <property type="nucleotide sequence ID" value="NZ_QNRX01000011.1"/>
</dbReference>
<dbReference type="AlphaFoldDB" id="A0A366I5Z4"/>
<dbReference type="EMBL" id="QNRX01000011">
    <property type="protein sequence ID" value="RBP62572.1"/>
    <property type="molecule type" value="Genomic_DNA"/>
</dbReference>
<name>A0A366I5Z4_9FIRM</name>
<feature type="domain" description="Metallo-beta-lactamase" evidence="1">
    <location>
        <begin position="8"/>
        <end position="203"/>
    </location>
</feature>
<evidence type="ECO:0000313" key="2">
    <source>
        <dbReference type="EMBL" id="RBP62572.1"/>
    </source>
</evidence>
<comment type="caution">
    <text evidence="2">The sequence shown here is derived from an EMBL/GenBank/DDBJ whole genome shotgun (WGS) entry which is preliminary data.</text>
</comment>
<dbReference type="PANTHER" id="PTHR43546:SF4">
    <property type="entry name" value="UPF0282 PROTEIN MJ1629"/>
    <property type="match status" value="1"/>
</dbReference>
<reference evidence="2 3" key="1">
    <citation type="submission" date="2018-06" db="EMBL/GenBank/DDBJ databases">
        <title>Genomic Encyclopedia of Type Strains, Phase IV (KMG-IV): sequencing the most valuable type-strain genomes for metagenomic binning, comparative biology and taxonomic classification.</title>
        <authorList>
            <person name="Goeker M."/>
        </authorList>
    </citation>
    <scope>NUCLEOTIDE SEQUENCE [LARGE SCALE GENOMIC DNA]</scope>
    <source>
        <strain evidence="2 3">DSM 22112</strain>
    </source>
</reference>
<evidence type="ECO:0000259" key="1">
    <source>
        <dbReference type="SMART" id="SM00849"/>
    </source>
</evidence>